<keyword evidence="3" id="KW-0963">Cytoplasm</keyword>
<evidence type="ECO:0000259" key="9">
    <source>
        <dbReference type="PROSITE" id="PS52019"/>
    </source>
</evidence>
<dbReference type="InterPro" id="IPR049551">
    <property type="entry name" value="PKS_DH_C"/>
</dbReference>
<dbReference type="InterPro" id="IPR036291">
    <property type="entry name" value="NAD(P)-bd_dom_sf"/>
</dbReference>
<dbReference type="AlphaFoldDB" id="A0A286TTF2"/>
<evidence type="ECO:0000256" key="3">
    <source>
        <dbReference type="ARBA" id="ARBA00022490"/>
    </source>
</evidence>
<evidence type="ECO:0000259" key="8">
    <source>
        <dbReference type="PROSITE" id="PS52004"/>
    </source>
</evidence>
<feature type="region of interest" description="C-terminal hotdog fold" evidence="6">
    <location>
        <begin position="565"/>
        <end position="714"/>
    </location>
</feature>
<dbReference type="InterPro" id="IPR042104">
    <property type="entry name" value="PKS_dehydratase_sf"/>
</dbReference>
<dbReference type="InterPro" id="IPR013968">
    <property type="entry name" value="PKS_KR"/>
</dbReference>
<dbReference type="GO" id="GO:0006633">
    <property type="term" value="P:fatty acid biosynthetic process"/>
    <property type="evidence" value="ECO:0007669"/>
    <property type="project" value="TreeGrafter"/>
</dbReference>
<evidence type="ECO:0000256" key="1">
    <source>
        <dbReference type="ARBA" id="ARBA00004792"/>
    </source>
</evidence>
<feature type="domain" description="PKS/mFAS DH" evidence="9">
    <location>
        <begin position="426"/>
        <end position="714"/>
    </location>
</feature>
<dbReference type="Pfam" id="PF14765">
    <property type="entry name" value="PS-DH"/>
    <property type="match status" value="1"/>
</dbReference>
<evidence type="ECO:0000313" key="11">
    <source>
        <dbReference type="Proteomes" id="UP000218542"/>
    </source>
</evidence>
<proteinExistence type="inferred from homology"/>
<dbReference type="PROSITE" id="PS52019">
    <property type="entry name" value="PKS_MFAS_DH"/>
    <property type="match status" value="1"/>
</dbReference>
<organism evidence="10 11">
    <name type="scientific">Candidatus Scalindua japonica</name>
    <dbReference type="NCBI Taxonomy" id="1284222"/>
    <lineage>
        <taxon>Bacteria</taxon>
        <taxon>Pseudomonadati</taxon>
        <taxon>Planctomycetota</taxon>
        <taxon>Candidatus Brocadiia</taxon>
        <taxon>Candidatus Brocadiales</taxon>
        <taxon>Candidatus Scalinduaceae</taxon>
        <taxon>Candidatus Scalindua</taxon>
    </lineage>
</organism>
<comment type="pathway">
    <text evidence="1">Antibiotic biosynthesis.</text>
</comment>
<accession>A0A286TTF2</accession>
<keyword evidence="4" id="KW-0597">Phosphoprotein</keyword>
<evidence type="ECO:0000256" key="2">
    <source>
        <dbReference type="ARBA" id="ARBA00022450"/>
    </source>
</evidence>
<feature type="region of interest" description="N-terminal hotdog fold" evidence="6">
    <location>
        <begin position="426"/>
        <end position="543"/>
    </location>
</feature>
<keyword evidence="11" id="KW-1185">Reference proteome</keyword>
<evidence type="ECO:0000256" key="7">
    <source>
        <dbReference type="RuleBase" id="RU003694"/>
    </source>
</evidence>
<keyword evidence="5" id="KW-0677">Repeat</keyword>
<dbReference type="CDD" id="cd00833">
    <property type="entry name" value="PKS"/>
    <property type="match status" value="1"/>
</dbReference>
<dbReference type="PANTHER" id="PTHR43775:SF37">
    <property type="entry name" value="SI:DKEY-61P9.11"/>
    <property type="match status" value="1"/>
</dbReference>
<dbReference type="InterPro" id="IPR050091">
    <property type="entry name" value="PKS_NRPS_Biosynth_Enz"/>
</dbReference>
<comment type="similarity">
    <text evidence="7">Belongs to the thiolase-like superfamily. Beta-ketoacyl-ACP synthases family.</text>
</comment>
<dbReference type="InterPro" id="IPR014031">
    <property type="entry name" value="Ketoacyl_synth_C"/>
</dbReference>
<dbReference type="SMART" id="SM00822">
    <property type="entry name" value="PKS_KR"/>
    <property type="match status" value="1"/>
</dbReference>
<dbReference type="SUPFAM" id="SSF53901">
    <property type="entry name" value="Thiolase-like"/>
    <property type="match status" value="1"/>
</dbReference>
<evidence type="ECO:0000256" key="6">
    <source>
        <dbReference type="PROSITE-ProRule" id="PRU01363"/>
    </source>
</evidence>
<dbReference type="OrthoDB" id="219272at2"/>
<comment type="caution">
    <text evidence="10">The sequence shown here is derived from an EMBL/GenBank/DDBJ whole genome shotgun (WGS) entry which is preliminary data.</text>
</comment>
<dbReference type="InterPro" id="IPR016039">
    <property type="entry name" value="Thiolase-like"/>
</dbReference>
<dbReference type="Pfam" id="PF08659">
    <property type="entry name" value="KR"/>
    <property type="match status" value="1"/>
</dbReference>
<reference evidence="11" key="1">
    <citation type="journal article" date="2017" name="Environ. Microbiol. Rep.">
        <title>Genetic Diversity of Marine Anaerobic Ammonium-Oxidizing Bacteria as Revealed by Genomic and Proteomic Analyses of 'Candidatus Scalindua japonica'.</title>
        <authorList>
            <person name="Oshiki M."/>
            <person name="Mizuto K."/>
            <person name="Kimura Z."/>
            <person name="Kindaichi T."/>
            <person name="Satoh H."/>
            <person name="Okabe S."/>
        </authorList>
    </citation>
    <scope>NUCLEOTIDE SEQUENCE [LARGE SCALE GENOMIC DNA]</scope>
    <source>
        <strain evidence="11">husup-a2</strain>
    </source>
</reference>
<sequence>MAFVGSANLLLSPLHYLWLCELGVLSPTGRCHTLGADADGYVPGEGVASLLLKPLQKAIQDNDNIHAVIKGTSVNHGGRAGSPTAPRTKQQTEVFVNAWKAANINPENITYLEAHGTGTEVGDQVEVKALRNAFKQFTKKTGFCCIGSAKAHIGHTEGAAGITGVMKAILSLKNRTIPAMPNFENLNPSIKLDDSPFFINSNRKPQKWEDGDGNPLFVGINSFGVGGAYAHVVLEEFKMNGAEITCNNIDSDKDEIILFSAKTEEQLKNSAKRFKNYIEETIRSDNTNLRDIAYTLQVGREFFQERLAVIVKSKDELVRKLGGFLDNKEGVVGLLRGNSRKNKDLNTHSSAEQESSVITSMQTGQLIEVANLWVNGLRINWQEIYKNDVGQRISLPTYPFAKERCWASSSEVTGETSASEGIARLHPLIDSNVSTLEEQKFRKTLHGNEFYLKDHIVMNYRVLPGIAYLEMVRAAGRIAKGIQVKLIRNIIWASPISVKEKREDVYIGLYPNKDTVGYEVSTNGGGEKVIHSQGGIIYETEDDRQTNSQVGKLEFDIDEIKARCPEIKKKEEIYALFKSKGIRYGPGFICIEEIHGNGREALSRICLPEEVSGGFKDYVLHPSVMDGAFQTAISIAEDVQTLQKDLYLPFALGELNIKRSLTENCYAYVTSVKGNIRGNTGIKKFNISIIDEDGNVLVQMKDFSVRALRRGDGYRSGERSSAFRDSLYFHPAWDMVNLEGTTDKDGTGTILIFDQGEEVFYKKKEKSCGLENAEEVIHVIPGLEYRELSKNVYQINPEVQTDYERLLEDLNQKKLRPIHILHVWNYLQEINALIQRGDFEKCLKRGIYSIFYLSKAIMRFQSNEKIKLLYLFHNSKKVISPQDVAVAGLARSIKLENPVYDYKTVELDRGELDAGVLRIAMKELLSTSNKDQTEIRYEGNRRFVRRVVALDIGKGRSYNGEMQVSLKQNGVYLITGGTGGLGLIFARYLSSRYNARLVLTGRRELSERQCKRIREVEESGGEVLYIQADVCKLSDMERVVTRTKDRFQRIDGVIHSAGVIKDSFILKKDSLSFEEVLSPKVYGLINLDWVTRNENLTFFVMFSSIVSVIGNIGQSDYASGNRFMDSYAGLREVLREAGKRNGISVSINWPLWKEGGMTLNEETERSLLNKSGMRALNTEEGIKAFEMALVTGEHQFVVIDGDKKR</sequence>
<evidence type="ECO:0000256" key="5">
    <source>
        <dbReference type="ARBA" id="ARBA00022737"/>
    </source>
</evidence>
<dbReference type="SMART" id="SM00826">
    <property type="entry name" value="PKS_DH"/>
    <property type="match status" value="1"/>
</dbReference>
<dbReference type="Pfam" id="PF00109">
    <property type="entry name" value="ketoacyl-synt"/>
    <property type="match status" value="1"/>
</dbReference>
<dbReference type="EMBL" id="BAOS01000001">
    <property type="protein sequence ID" value="GAX59134.1"/>
    <property type="molecule type" value="Genomic_DNA"/>
</dbReference>
<dbReference type="Proteomes" id="UP000218542">
    <property type="component" value="Unassembled WGS sequence"/>
</dbReference>
<dbReference type="InterPro" id="IPR054514">
    <property type="entry name" value="RhiE-like_linker"/>
</dbReference>
<dbReference type="InterPro" id="IPR049552">
    <property type="entry name" value="PKS_DH_N"/>
</dbReference>
<dbReference type="CDD" id="cd08953">
    <property type="entry name" value="KR_2_SDR_x"/>
    <property type="match status" value="1"/>
</dbReference>
<dbReference type="PROSITE" id="PS52004">
    <property type="entry name" value="KS3_2"/>
    <property type="match status" value="1"/>
</dbReference>
<feature type="active site" description="Proton acceptor; for dehydratase activity" evidence="6">
    <location>
        <position position="455"/>
    </location>
</feature>
<dbReference type="PANTHER" id="PTHR43775">
    <property type="entry name" value="FATTY ACID SYNTHASE"/>
    <property type="match status" value="1"/>
</dbReference>
<protein>
    <submittedName>
        <fullName evidence="10">Polyketide synthase of type I</fullName>
    </submittedName>
</protein>
<keyword evidence="7" id="KW-0808">Transferase</keyword>
<evidence type="ECO:0000256" key="4">
    <source>
        <dbReference type="ARBA" id="ARBA00022553"/>
    </source>
</evidence>
<dbReference type="GO" id="GO:0005737">
    <property type="term" value="C:cytoplasm"/>
    <property type="evidence" value="ECO:0007669"/>
    <property type="project" value="TreeGrafter"/>
</dbReference>
<dbReference type="InterPro" id="IPR049900">
    <property type="entry name" value="PKS_mFAS_DH"/>
</dbReference>
<feature type="domain" description="Ketosynthase family 3 (KS3)" evidence="8">
    <location>
        <begin position="1"/>
        <end position="236"/>
    </location>
</feature>
<dbReference type="GO" id="GO:0071770">
    <property type="term" value="P:DIM/DIP cell wall layer assembly"/>
    <property type="evidence" value="ECO:0007669"/>
    <property type="project" value="TreeGrafter"/>
</dbReference>
<dbReference type="Pfam" id="PF21394">
    <property type="entry name" value="Beta-ketacyl_N"/>
    <property type="match status" value="1"/>
</dbReference>
<dbReference type="InterPro" id="IPR049490">
    <property type="entry name" value="C883_1060-like_KR_N"/>
</dbReference>
<name>A0A286TTF2_9BACT</name>
<dbReference type="SUPFAM" id="SSF51735">
    <property type="entry name" value="NAD(P)-binding Rossmann-fold domains"/>
    <property type="match status" value="2"/>
</dbReference>
<dbReference type="Gene3D" id="3.40.47.10">
    <property type="match status" value="1"/>
</dbReference>
<dbReference type="Gene3D" id="3.40.50.720">
    <property type="entry name" value="NAD(P)-binding Rossmann-like Domain"/>
    <property type="match status" value="1"/>
</dbReference>
<dbReference type="Gene3D" id="3.10.129.110">
    <property type="entry name" value="Polyketide synthase dehydratase"/>
    <property type="match status" value="1"/>
</dbReference>
<dbReference type="InterPro" id="IPR020841">
    <property type="entry name" value="PKS_Beta-ketoAc_synthase_dom"/>
</dbReference>
<dbReference type="GO" id="GO:0004312">
    <property type="term" value="F:fatty acid synthase activity"/>
    <property type="evidence" value="ECO:0007669"/>
    <property type="project" value="TreeGrafter"/>
</dbReference>
<feature type="active site" description="Proton donor; for dehydratase activity" evidence="6">
    <location>
        <position position="626"/>
    </location>
</feature>
<dbReference type="Pfam" id="PF22336">
    <property type="entry name" value="RhiE-like_linker"/>
    <property type="match status" value="1"/>
</dbReference>
<dbReference type="InterPro" id="IPR014030">
    <property type="entry name" value="Ketoacyl_synth_N"/>
</dbReference>
<dbReference type="RefSeq" id="WP_096892273.1">
    <property type="nucleotide sequence ID" value="NZ_BAOS01000001.1"/>
</dbReference>
<dbReference type="InterPro" id="IPR057326">
    <property type="entry name" value="KR_dom"/>
</dbReference>
<evidence type="ECO:0000313" key="10">
    <source>
        <dbReference type="EMBL" id="GAX59134.1"/>
    </source>
</evidence>
<dbReference type="Pfam" id="PF02801">
    <property type="entry name" value="Ketoacyl-synt_C"/>
    <property type="match status" value="1"/>
</dbReference>
<dbReference type="GO" id="GO:0005886">
    <property type="term" value="C:plasma membrane"/>
    <property type="evidence" value="ECO:0007669"/>
    <property type="project" value="TreeGrafter"/>
</dbReference>
<keyword evidence="2" id="KW-0596">Phosphopantetheine</keyword>
<dbReference type="Gene3D" id="3.30.70.3290">
    <property type="match status" value="1"/>
</dbReference>
<dbReference type="SMART" id="SM00825">
    <property type="entry name" value="PKS_KS"/>
    <property type="match status" value="1"/>
</dbReference>
<dbReference type="InterPro" id="IPR020807">
    <property type="entry name" value="PKS_DH"/>
</dbReference>
<dbReference type="Pfam" id="PF21089">
    <property type="entry name" value="PKS_DH_N"/>
    <property type="match status" value="1"/>
</dbReference>
<gene>
    <name evidence="10" type="ORF">SCALIN_C01_0065</name>
</gene>